<proteinExistence type="predicted"/>
<keyword evidence="1" id="KW-1133">Transmembrane helix</keyword>
<evidence type="ECO:0000256" key="1">
    <source>
        <dbReference type="SAM" id="Phobius"/>
    </source>
</evidence>
<sequence>MTKMGAVTQDTIVATTVHECQWPGHSPPTTAIQARSPGRFILGFSLLGIVLDDVACPVGFLRVLLFSPALAFQHCSILGSYFMSYLGMMGTYESQHEYQSLGGIRNIFTKYTLLCKQLNCGHKILASSPLTQNLCSKPARLVFKWPHNLRNKLVHPKLPPNSIVSNITTARVLILAIAHFVALVLYTSLPPSTADSPIRLIPSMAATTVQQKIAYVQPKGPVWLVG</sequence>
<dbReference type="EMBL" id="JARBHB010000014">
    <property type="protein sequence ID" value="KAJ8868687.1"/>
    <property type="molecule type" value="Genomic_DNA"/>
</dbReference>
<organism evidence="2 3">
    <name type="scientific">Dryococelus australis</name>
    <dbReference type="NCBI Taxonomy" id="614101"/>
    <lineage>
        <taxon>Eukaryota</taxon>
        <taxon>Metazoa</taxon>
        <taxon>Ecdysozoa</taxon>
        <taxon>Arthropoda</taxon>
        <taxon>Hexapoda</taxon>
        <taxon>Insecta</taxon>
        <taxon>Pterygota</taxon>
        <taxon>Neoptera</taxon>
        <taxon>Polyneoptera</taxon>
        <taxon>Phasmatodea</taxon>
        <taxon>Verophasmatodea</taxon>
        <taxon>Anareolatae</taxon>
        <taxon>Phasmatidae</taxon>
        <taxon>Eurycanthinae</taxon>
        <taxon>Dryococelus</taxon>
    </lineage>
</organism>
<protein>
    <submittedName>
        <fullName evidence="2">Uncharacterized protein</fullName>
    </submittedName>
</protein>
<comment type="caution">
    <text evidence="2">The sequence shown here is derived from an EMBL/GenBank/DDBJ whole genome shotgun (WGS) entry which is preliminary data.</text>
</comment>
<keyword evidence="3" id="KW-1185">Reference proteome</keyword>
<reference evidence="2 3" key="1">
    <citation type="submission" date="2023-02" db="EMBL/GenBank/DDBJ databases">
        <title>LHISI_Scaffold_Assembly.</title>
        <authorList>
            <person name="Stuart O.P."/>
            <person name="Cleave R."/>
            <person name="Magrath M.J.L."/>
            <person name="Mikheyev A.S."/>
        </authorList>
    </citation>
    <scope>NUCLEOTIDE SEQUENCE [LARGE SCALE GENOMIC DNA]</scope>
    <source>
        <strain evidence="2">Daus_M_001</strain>
        <tissue evidence="2">Leg muscle</tissue>
    </source>
</reference>
<keyword evidence="1" id="KW-0472">Membrane</keyword>
<name>A0ABQ9G8C4_9NEOP</name>
<evidence type="ECO:0000313" key="3">
    <source>
        <dbReference type="Proteomes" id="UP001159363"/>
    </source>
</evidence>
<feature type="transmembrane region" description="Helical" evidence="1">
    <location>
        <begin position="172"/>
        <end position="189"/>
    </location>
</feature>
<gene>
    <name evidence="2" type="ORF">PR048_030226</name>
</gene>
<dbReference type="Proteomes" id="UP001159363">
    <property type="component" value="Chromosome 13"/>
</dbReference>
<accession>A0ABQ9G8C4</accession>
<evidence type="ECO:0000313" key="2">
    <source>
        <dbReference type="EMBL" id="KAJ8868687.1"/>
    </source>
</evidence>
<keyword evidence="1" id="KW-0812">Transmembrane</keyword>